<evidence type="ECO:0000256" key="9">
    <source>
        <dbReference type="SAM" id="Phobius"/>
    </source>
</evidence>
<dbReference type="PANTHER" id="PTHR47823:SF9">
    <property type="entry name" value="CHROMOSOME UNDETERMINED SCAFFOLD_10, WHOLE GENOME SHOTGUN SEQUENCE"/>
    <property type="match status" value="1"/>
</dbReference>
<name>A0A1V9Z0P2_9STRA</name>
<dbReference type="Gene3D" id="2.60.120.10">
    <property type="entry name" value="Jelly Rolls"/>
    <property type="match status" value="1"/>
</dbReference>
<accession>A0A1V9Z0P2</accession>
<proteinExistence type="predicted"/>
<keyword evidence="6 9" id="KW-0472">Membrane</keyword>
<feature type="region of interest" description="Disordered" evidence="8">
    <location>
        <begin position="11"/>
        <end position="30"/>
    </location>
</feature>
<reference evidence="11 12" key="1">
    <citation type="journal article" date="2014" name="Genome Biol. Evol.">
        <title>The secreted proteins of Achlya hypogyna and Thraustotheca clavata identify the ancestral oomycete secretome and reveal gene acquisitions by horizontal gene transfer.</title>
        <authorList>
            <person name="Misner I."/>
            <person name="Blouin N."/>
            <person name="Leonard G."/>
            <person name="Richards T.A."/>
            <person name="Lane C.E."/>
        </authorList>
    </citation>
    <scope>NUCLEOTIDE SEQUENCE [LARGE SCALE GENOMIC DNA]</scope>
    <source>
        <strain evidence="11 12">ATCC 34112</strain>
    </source>
</reference>
<feature type="transmembrane region" description="Helical" evidence="9">
    <location>
        <begin position="777"/>
        <end position="796"/>
    </location>
</feature>
<dbReference type="SUPFAM" id="SSF81324">
    <property type="entry name" value="Voltage-gated potassium channels"/>
    <property type="match status" value="2"/>
</dbReference>
<dbReference type="CDD" id="cd00038">
    <property type="entry name" value="CAP_ED"/>
    <property type="match status" value="1"/>
</dbReference>
<dbReference type="InterPro" id="IPR018490">
    <property type="entry name" value="cNMP-bd_dom_sf"/>
</dbReference>
<dbReference type="PROSITE" id="PS50042">
    <property type="entry name" value="CNMP_BINDING_3"/>
    <property type="match status" value="1"/>
</dbReference>
<dbReference type="SMART" id="SM00100">
    <property type="entry name" value="cNMP"/>
    <property type="match status" value="1"/>
</dbReference>
<feature type="compositionally biased region" description="Polar residues" evidence="8">
    <location>
        <begin position="12"/>
        <end position="26"/>
    </location>
</feature>
<keyword evidence="12" id="KW-1185">Reference proteome</keyword>
<evidence type="ECO:0000256" key="2">
    <source>
        <dbReference type="ARBA" id="ARBA00022448"/>
    </source>
</evidence>
<dbReference type="Pfam" id="PF00520">
    <property type="entry name" value="Ion_trans"/>
    <property type="match status" value="3"/>
</dbReference>
<feature type="transmembrane region" description="Helical" evidence="9">
    <location>
        <begin position="700"/>
        <end position="724"/>
    </location>
</feature>
<dbReference type="OrthoDB" id="421226at2759"/>
<dbReference type="GO" id="GO:0016020">
    <property type="term" value="C:membrane"/>
    <property type="evidence" value="ECO:0007669"/>
    <property type="project" value="UniProtKB-SubCell"/>
</dbReference>
<comment type="caution">
    <text evidence="11">The sequence shown here is derived from an EMBL/GenBank/DDBJ whole genome shotgun (WGS) entry which is preliminary data.</text>
</comment>
<dbReference type="GO" id="GO:0005249">
    <property type="term" value="F:voltage-gated potassium channel activity"/>
    <property type="evidence" value="ECO:0007669"/>
    <property type="project" value="InterPro"/>
</dbReference>
<protein>
    <submittedName>
        <fullName evidence="11">Voltage-gated Ion Channel (VIC) Superfamily</fullName>
    </submittedName>
</protein>
<dbReference type="SUPFAM" id="SSF51206">
    <property type="entry name" value="cAMP-binding domain-like"/>
    <property type="match status" value="1"/>
</dbReference>
<evidence type="ECO:0000259" key="10">
    <source>
        <dbReference type="PROSITE" id="PS50042"/>
    </source>
</evidence>
<dbReference type="InterPro" id="IPR000595">
    <property type="entry name" value="cNMP-bd_dom"/>
</dbReference>
<comment type="subcellular location">
    <subcellularLocation>
        <location evidence="1">Membrane</location>
        <topology evidence="1">Multi-pass membrane protein</topology>
    </subcellularLocation>
</comment>
<evidence type="ECO:0000256" key="7">
    <source>
        <dbReference type="ARBA" id="ARBA00023303"/>
    </source>
</evidence>
<evidence type="ECO:0000256" key="4">
    <source>
        <dbReference type="ARBA" id="ARBA00022989"/>
    </source>
</evidence>
<feature type="transmembrane region" description="Helical" evidence="9">
    <location>
        <begin position="116"/>
        <end position="138"/>
    </location>
</feature>
<evidence type="ECO:0000313" key="12">
    <source>
        <dbReference type="Proteomes" id="UP000243217"/>
    </source>
</evidence>
<evidence type="ECO:0000256" key="1">
    <source>
        <dbReference type="ARBA" id="ARBA00004141"/>
    </source>
</evidence>
<organism evidence="11 12">
    <name type="scientific">Thraustotheca clavata</name>
    <dbReference type="NCBI Taxonomy" id="74557"/>
    <lineage>
        <taxon>Eukaryota</taxon>
        <taxon>Sar</taxon>
        <taxon>Stramenopiles</taxon>
        <taxon>Oomycota</taxon>
        <taxon>Saprolegniomycetes</taxon>
        <taxon>Saprolegniales</taxon>
        <taxon>Achlyaceae</taxon>
        <taxon>Thraustotheca</taxon>
    </lineage>
</organism>
<dbReference type="InterPro" id="IPR014710">
    <property type="entry name" value="RmlC-like_jellyroll"/>
</dbReference>
<dbReference type="EMBL" id="JNBS01002415">
    <property type="protein sequence ID" value="OQR91503.1"/>
    <property type="molecule type" value="Genomic_DNA"/>
</dbReference>
<feature type="non-terminal residue" evidence="11">
    <location>
        <position position="801"/>
    </location>
</feature>
<evidence type="ECO:0000256" key="8">
    <source>
        <dbReference type="SAM" id="MobiDB-lite"/>
    </source>
</evidence>
<sequence>MNAANNIKRLRNNLSQPTLTQQSSTKVKPKTIAPPRIRQLAVKKPPPALQHYETGYSKQQLIENGATTLRMKVSQSNENIHQSSIRRSINLIKAKAQSPKTYVIDPKSTRAILWDVFMAVLIAYSGITVPLSVCFPGLQGPGAWANVDNVVDGFFGIDIIRNFMIGYHDDQDQLVVNHKAIAKQYFRTWFLLDFVSTFPLQAVATEIDPMLSSKSQSLSSIQLIRVLRVTRILKLTRLAKLRIFFKKAIRQYVYHHNFHFAEDRFGLNPGVVRLVRLVMLVLFLSHVMACFFHIIGQPIDPTATSRRLSSSSTPVYDPNTTWLVDNDLRTESDGIRYMYSLYWVMTTLAGVGYGDVHAVSMSERIYAIFGMMIGASAFGFVIGSISSLLESLDTRAAAYQLKMMEIKNYIRTHKLPKDLRIKLFRYFAHYLQRASLFNESSILSEISLNLRNEVVHETCRDIFKIPAFVSINSQFVMDMAISIKPLFLLADSDIAKERTVGREMYFLNTGIVSVSNYNVHGRQVLLEVLTENTYFGEAPLLFYCLRENTFTSLTNCEMYTLLKEDFDQLLEDYPEAEDILTKYYDIRKKNYDEIHSVMMQRYVIYNSTKDDMNAKRMEDLWPHLRISLNGVPTSVEQFPISVLKLIKPYMEPRVSIFNSAFSKKVILDGIKPKYEKAYSHTTRLQAVIEPTRPWKLRWDVWLGLLIVYNVMSIPFQFVFLGGYLGDTTTDYRVVIWDYCVDSCFGLDIILTFRTGYLDDEGHLVLDLPSIAKRYLKMWFWIDLISTFPVGLVMDTITPMVA</sequence>
<keyword evidence="3 9" id="KW-0812">Transmembrane</keyword>
<keyword evidence="5" id="KW-0406">Ion transport</keyword>
<evidence type="ECO:0000256" key="3">
    <source>
        <dbReference type="ARBA" id="ARBA00022692"/>
    </source>
</evidence>
<evidence type="ECO:0000256" key="6">
    <source>
        <dbReference type="ARBA" id="ARBA00023136"/>
    </source>
</evidence>
<dbReference type="FunFam" id="1.10.287.70:FF:000123">
    <property type="entry name" value="Potassium channel KAT3"/>
    <property type="match status" value="1"/>
</dbReference>
<keyword evidence="7" id="KW-0407">Ion channel</keyword>
<gene>
    <name evidence="11" type="ORF">THRCLA_08967</name>
</gene>
<evidence type="ECO:0000256" key="5">
    <source>
        <dbReference type="ARBA" id="ARBA00023065"/>
    </source>
</evidence>
<dbReference type="Pfam" id="PF00027">
    <property type="entry name" value="cNMP_binding"/>
    <property type="match status" value="1"/>
</dbReference>
<dbReference type="Proteomes" id="UP000243217">
    <property type="component" value="Unassembled WGS sequence"/>
</dbReference>
<dbReference type="Gene3D" id="1.10.287.630">
    <property type="entry name" value="Helix hairpin bin"/>
    <property type="match status" value="1"/>
</dbReference>
<dbReference type="InterPro" id="IPR003938">
    <property type="entry name" value="K_chnl_volt-dep_EAG/ELK/ERG"/>
</dbReference>
<dbReference type="AlphaFoldDB" id="A0A1V9Z0P2"/>
<feature type="transmembrane region" description="Helical" evidence="9">
    <location>
        <begin position="337"/>
        <end position="353"/>
    </location>
</feature>
<feature type="domain" description="Cyclic nucleotide-binding" evidence="10">
    <location>
        <begin position="467"/>
        <end position="570"/>
    </location>
</feature>
<feature type="transmembrane region" description="Helical" evidence="9">
    <location>
        <begin position="274"/>
        <end position="296"/>
    </location>
</feature>
<dbReference type="InterPro" id="IPR005821">
    <property type="entry name" value="Ion_trans_dom"/>
</dbReference>
<feature type="transmembrane region" description="Helical" evidence="9">
    <location>
        <begin position="365"/>
        <end position="389"/>
    </location>
</feature>
<dbReference type="PRINTS" id="PR01463">
    <property type="entry name" value="EAGCHANLFMLY"/>
</dbReference>
<keyword evidence="4 9" id="KW-1133">Transmembrane helix</keyword>
<evidence type="ECO:0000313" key="11">
    <source>
        <dbReference type="EMBL" id="OQR91503.1"/>
    </source>
</evidence>
<dbReference type="PANTHER" id="PTHR47823">
    <property type="entry name" value="ION_TRANS DOMAIN-CONTAINING PROTEIN"/>
    <property type="match status" value="1"/>
</dbReference>
<dbReference type="Gene3D" id="1.10.287.70">
    <property type="match status" value="2"/>
</dbReference>
<keyword evidence="2" id="KW-0813">Transport</keyword>